<dbReference type="Proteomes" id="UP001162881">
    <property type="component" value="Unassembled WGS sequence"/>
</dbReference>
<sequence>MSFTGVIATVASVYSQFQARVPAEPVQVVQTQVQDGDGARLPLVRLMTGLSVAVPISLLMWAGIFALIF</sequence>
<keyword evidence="1" id="KW-1133">Transmembrane helix</keyword>
<keyword evidence="3" id="KW-1185">Reference proteome</keyword>
<accession>A0ABT0BD70</accession>
<reference evidence="2" key="1">
    <citation type="submission" date="2022-03" db="EMBL/GenBank/DDBJ databases">
        <title>Identification of a novel bacterium isolated from mangrove sediments.</title>
        <authorList>
            <person name="Pan X."/>
        </authorList>
    </citation>
    <scope>NUCLEOTIDE SEQUENCE</scope>
    <source>
        <strain evidence="2">B1949</strain>
    </source>
</reference>
<proteinExistence type="predicted"/>
<dbReference type="RefSeq" id="WP_244019984.1">
    <property type="nucleotide sequence ID" value="NZ_JALHLF010000031.1"/>
</dbReference>
<name>A0ABT0BD70_9SPHN</name>
<gene>
    <name evidence="2" type="ORF">MTR62_09870</name>
</gene>
<organism evidence="2 3">
    <name type="scientific">Novosphingobium organovorum</name>
    <dbReference type="NCBI Taxonomy" id="2930092"/>
    <lineage>
        <taxon>Bacteria</taxon>
        <taxon>Pseudomonadati</taxon>
        <taxon>Pseudomonadota</taxon>
        <taxon>Alphaproteobacteria</taxon>
        <taxon>Sphingomonadales</taxon>
        <taxon>Sphingomonadaceae</taxon>
        <taxon>Novosphingobium</taxon>
    </lineage>
</organism>
<comment type="caution">
    <text evidence="2">The sequence shown here is derived from an EMBL/GenBank/DDBJ whole genome shotgun (WGS) entry which is preliminary data.</text>
</comment>
<evidence type="ECO:0000256" key="1">
    <source>
        <dbReference type="SAM" id="Phobius"/>
    </source>
</evidence>
<dbReference type="EMBL" id="JALHLF010000031">
    <property type="protein sequence ID" value="MCJ2182998.1"/>
    <property type="molecule type" value="Genomic_DNA"/>
</dbReference>
<keyword evidence="1" id="KW-0472">Membrane</keyword>
<evidence type="ECO:0000313" key="2">
    <source>
        <dbReference type="EMBL" id="MCJ2182998.1"/>
    </source>
</evidence>
<keyword evidence="1" id="KW-0812">Transmembrane</keyword>
<feature type="transmembrane region" description="Helical" evidence="1">
    <location>
        <begin position="43"/>
        <end position="68"/>
    </location>
</feature>
<evidence type="ECO:0000313" key="3">
    <source>
        <dbReference type="Proteomes" id="UP001162881"/>
    </source>
</evidence>
<protein>
    <submittedName>
        <fullName evidence="2">Uncharacterized protein</fullName>
    </submittedName>
</protein>